<dbReference type="EMBL" id="JAAIUW010000013">
    <property type="protein sequence ID" value="KAF7802033.1"/>
    <property type="molecule type" value="Genomic_DNA"/>
</dbReference>
<keyword evidence="2" id="KW-1185">Reference proteome</keyword>
<dbReference type="AlphaFoldDB" id="A0A834SGY0"/>
<evidence type="ECO:0000313" key="2">
    <source>
        <dbReference type="Proteomes" id="UP000634136"/>
    </source>
</evidence>
<name>A0A834SGY0_9FABA</name>
<evidence type="ECO:0000313" key="1">
    <source>
        <dbReference type="EMBL" id="KAF7802033.1"/>
    </source>
</evidence>
<reference evidence="1" key="1">
    <citation type="submission" date="2020-09" db="EMBL/GenBank/DDBJ databases">
        <title>Genome-Enabled Discovery of Anthraquinone Biosynthesis in Senna tora.</title>
        <authorList>
            <person name="Kang S.-H."/>
            <person name="Pandey R.P."/>
            <person name="Lee C.-M."/>
            <person name="Sim J.-S."/>
            <person name="Jeong J.-T."/>
            <person name="Choi B.-S."/>
            <person name="Jung M."/>
            <person name="Ginzburg D."/>
            <person name="Zhao K."/>
            <person name="Won S.Y."/>
            <person name="Oh T.-J."/>
            <person name="Yu Y."/>
            <person name="Kim N.-H."/>
            <person name="Lee O.R."/>
            <person name="Lee T.-H."/>
            <person name="Bashyal P."/>
            <person name="Kim T.-S."/>
            <person name="Lee W.-H."/>
            <person name="Kawkins C."/>
            <person name="Kim C.-K."/>
            <person name="Kim J.S."/>
            <person name="Ahn B.O."/>
            <person name="Rhee S.Y."/>
            <person name="Sohng J.K."/>
        </authorList>
    </citation>
    <scope>NUCLEOTIDE SEQUENCE</scope>
    <source>
        <tissue evidence="1">Leaf</tissue>
    </source>
</reference>
<comment type="caution">
    <text evidence="1">The sequence shown here is derived from an EMBL/GenBank/DDBJ whole genome shotgun (WGS) entry which is preliminary data.</text>
</comment>
<accession>A0A834SGY0</accession>
<organism evidence="1 2">
    <name type="scientific">Senna tora</name>
    <dbReference type="NCBI Taxonomy" id="362788"/>
    <lineage>
        <taxon>Eukaryota</taxon>
        <taxon>Viridiplantae</taxon>
        <taxon>Streptophyta</taxon>
        <taxon>Embryophyta</taxon>
        <taxon>Tracheophyta</taxon>
        <taxon>Spermatophyta</taxon>
        <taxon>Magnoliopsida</taxon>
        <taxon>eudicotyledons</taxon>
        <taxon>Gunneridae</taxon>
        <taxon>Pentapetalae</taxon>
        <taxon>rosids</taxon>
        <taxon>fabids</taxon>
        <taxon>Fabales</taxon>
        <taxon>Fabaceae</taxon>
        <taxon>Caesalpinioideae</taxon>
        <taxon>Cassia clade</taxon>
        <taxon>Senna</taxon>
    </lineage>
</organism>
<protein>
    <submittedName>
        <fullName evidence="1">Uncharacterized protein</fullName>
    </submittedName>
</protein>
<dbReference type="Proteomes" id="UP000634136">
    <property type="component" value="Unassembled WGS sequence"/>
</dbReference>
<gene>
    <name evidence="1" type="ORF">G2W53_041144</name>
</gene>
<proteinExistence type="predicted"/>
<sequence length="45" mass="5086">MGHRMGSWHAGVLRKAMGDSHSSTSWQFMSIEDKSPQRLWAGRSP</sequence>